<keyword evidence="1" id="KW-0812">Transmembrane</keyword>
<dbReference type="Proteomes" id="UP000799428">
    <property type="component" value="Unassembled WGS sequence"/>
</dbReference>
<evidence type="ECO:0000256" key="2">
    <source>
        <dbReference type="SAM" id="SignalP"/>
    </source>
</evidence>
<protein>
    <recommendedName>
        <fullName evidence="5">GPI anchored protein</fullName>
    </recommendedName>
</protein>
<dbReference type="EMBL" id="MU005776">
    <property type="protein sequence ID" value="KAF2706297.1"/>
    <property type="molecule type" value="Genomic_DNA"/>
</dbReference>
<feature type="chain" id="PRO_5026290058" description="GPI anchored protein" evidence="2">
    <location>
        <begin position="27"/>
        <end position="198"/>
    </location>
</feature>
<name>A0A6G1K1M3_9PLEO</name>
<accession>A0A6G1K1M3</accession>
<evidence type="ECO:0008006" key="5">
    <source>
        <dbReference type="Google" id="ProtNLM"/>
    </source>
</evidence>
<proteinExistence type="predicted"/>
<organism evidence="3 4">
    <name type="scientific">Pleomassaria siparia CBS 279.74</name>
    <dbReference type="NCBI Taxonomy" id="1314801"/>
    <lineage>
        <taxon>Eukaryota</taxon>
        <taxon>Fungi</taxon>
        <taxon>Dikarya</taxon>
        <taxon>Ascomycota</taxon>
        <taxon>Pezizomycotina</taxon>
        <taxon>Dothideomycetes</taxon>
        <taxon>Pleosporomycetidae</taxon>
        <taxon>Pleosporales</taxon>
        <taxon>Pleomassariaceae</taxon>
        <taxon>Pleomassaria</taxon>
    </lineage>
</organism>
<feature type="transmembrane region" description="Helical" evidence="1">
    <location>
        <begin position="176"/>
        <end position="195"/>
    </location>
</feature>
<evidence type="ECO:0000313" key="4">
    <source>
        <dbReference type="Proteomes" id="UP000799428"/>
    </source>
</evidence>
<keyword evidence="4" id="KW-1185">Reference proteome</keyword>
<keyword evidence="2" id="KW-0732">Signal</keyword>
<keyword evidence="1" id="KW-1133">Transmembrane helix</keyword>
<gene>
    <name evidence="3" type="ORF">K504DRAFT_386473</name>
</gene>
<dbReference type="AlphaFoldDB" id="A0A6G1K1M3"/>
<feature type="signal peptide" evidence="2">
    <location>
        <begin position="1"/>
        <end position="26"/>
    </location>
</feature>
<evidence type="ECO:0000256" key="1">
    <source>
        <dbReference type="SAM" id="Phobius"/>
    </source>
</evidence>
<dbReference type="OrthoDB" id="2426396at2759"/>
<evidence type="ECO:0000313" key="3">
    <source>
        <dbReference type="EMBL" id="KAF2706297.1"/>
    </source>
</evidence>
<sequence length="198" mass="20623">MRLHAPLHLAELLFPILCLAAPGAEPEPQSYTNNAPFSGAIYIVNPNGQQVTTTNTNMCPSTASTSCSVINQPSWCCPSSYTCASPANSGGLIGCCPAGSSCGGSVNVASITTVTVQSQQQTVYVAPQPATVYNVPAAGGFCQTLTMHGPGLPTTRQGSCGTILIVSEAMPSLRTMGYMSAIFIVMIHLMLGRVLHWI</sequence>
<keyword evidence="1" id="KW-0472">Membrane</keyword>
<reference evidence="3" key="1">
    <citation type="journal article" date="2020" name="Stud. Mycol.">
        <title>101 Dothideomycetes genomes: a test case for predicting lifestyles and emergence of pathogens.</title>
        <authorList>
            <person name="Haridas S."/>
            <person name="Albert R."/>
            <person name="Binder M."/>
            <person name="Bloem J."/>
            <person name="Labutti K."/>
            <person name="Salamov A."/>
            <person name="Andreopoulos B."/>
            <person name="Baker S."/>
            <person name="Barry K."/>
            <person name="Bills G."/>
            <person name="Bluhm B."/>
            <person name="Cannon C."/>
            <person name="Castanera R."/>
            <person name="Culley D."/>
            <person name="Daum C."/>
            <person name="Ezra D."/>
            <person name="Gonzalez J."/>
            <person name="Henrissat B."/>
            <person name="Kuo A."/>
            <person name="Liang C."/>
            <person name="Lipzen A."/>
            <person name="Lutzoni F."/>
            <person name="Magnuson J."/>
            <person name="Mondo S."/>
            <person name="Nolan M."/>
            <person name="Ohm R."/>
            <person name="Pangilinan J."/>
            <person name="Park H.-J."/>
            <person name="Ramirez L."/>
            <person name="Alfaro M."/>
            <person name="Sun H."/>
            <person name="Tritt A."/>
            <person name="Yoshinaga Y."/>
            <person name="Zwiers L.-H."/>
            <person name="Turgeon B."/>
            <person name="Goodwin S."/>
            <person name="Spatafora J."/>
            <person name="Crous P."/>
            <person name="Grigoriev I."/>
        </authorList>
    </citation>
    <scope>NUCLEOTIDE SEQUENCE</scope>
    <source>
        <strain evidence="3">CBS 279.74</strain>
    </source>
</reference>
<dbReference type="PANTHER" id="PTHR39599">
    <property type="entry name" value="GPI-ANCHORED PROTEIN (EUROFUNG)-RELATED-RELATED"/>
    <property type="match status" value="1"/>
</dbReference>
<dbReference type="PANTHER" id="PTHR39599:SF1">
    <property type="entry name" value="GPI-ANCHORED PROTEIN (EUROFUNG)"/>
    <property type="match status" value="1"/>
</dbReference>